<proteinExistence type="predicted"/>
<protein>
    <submittedName>
        <fullName evidence="2">HTH-like domain-containing protein</fullName>
    </submittedName>
</protein>
<dbReference type="InterPro" id="IPR025948">
    <property type="entry name" value="HTH-like_dom"/>
</dbReference>
<gene>
    <name evidence="2" type="ORF">SAMN04487861_12023</name>
</gene>
<accession>A0A1I3G638</accession>
<sequence length="121" mass="14529">MLRKFNICSNAYYNFLKNRKSAYRAQKQRVLKEITTIYHEHNGVDGYRSMQIFLKRKHVHLNALTVHHYMNKEMNLHAIVQRKKLNYQKGTVHKVFDNLLNQDFQANRLTRNGLLTLHIFS</sequence>
<dbReference type="AlphaFoldDB" id="A0A1I3G638"/>
<dbReference type="Pfam" id="PF13276">
    <property type="entry name" value="HTH_21"/>
    <property type="match status" value="1"/>
</dbReference>
<dbReference type="EMBL" id="FOQK01000020">
    <property type="protein sequence ID" value="SFI18904.1"/>
    <property type="molecule type" value="Genomic_DNA"/>
</dbReference>
<name>A0A1I3G638_SELRU</name>
<feature type="domain" description="HTH-like" evidence="1">
    <location>
        <begin position="26"/>
        <end position="84"/>
    </location>
</feature>
<reference evidence="2 3" key="1">
    <citation type="submission" date="2016-10" db="EMBL/GenBank/DDBJ databases">
        <authorList>
            <person name="de Groot N.N."/>
        </authorList>
    </citation>
    <scope>NUCLEOTIDE SEQUENCE [LARGE SCALE GENOMIC DNA]</scope>
    <source>
        <strain evidence="2 3">Z108</strain>
    </source>
</reference>
<dbReference type="Proteomes" id="UP000183639">
    <property type="component" value="Unassembled WGS sequence"/>
</dbReference>
<evidence type="ECO:0000313" key="3">
    <source>
        <dbReference type="Proteomes" id="UP000183639"/>
    </source>
</evidence>
<organism evidence="2 3">
    <name type="scientific">Selenomonas ruminantium</name>
    <dbReference type="NCBI Taxonomy" id="971"/>
    <lineage>
        <taxon>Bacteria</taxon>
        <taxon>Bacillati</taxon>
        <taxon>Bacillota</taxon>
        <taxon>Negativicutes</taxon>
        <taxon>Selenomonadales</taxon>
        <taxon>Selenomonadaceae</taxon>
        <taxon>Selenomonas</taxon>
    </lineage>
</organism>
<evidence type="ECO:0000313" key="2">
    <source>
        <dbReference type="EMBL" id="SFI18904.1"/>
    </source>
</evidence>
<evidence type="ECO:0000259" key="1">
    <source>
        <dbReference type="Pfam" id="PF13276"/>
    </source>
</evidence>